<gene>
    <name evidence="1" type="ORF">J2W88_003015</name>
    <name evidence="2" type="ORF">J2W93_004584</name>
</gene>
<evidence type="ECO:0000313" key="4">
    <source>
        <dbReference type="Proteomes" id="UP001253458"/>
    </source>
</evidence>
<dbReference type="AlphaFoldDB" id="A0AAJ2BSY2"/>
<dbReference type="EMBL" id="JAVDTS010000011">
    <property type="protein sequence ID" value="MDR6839716.1"/>
    <property type="molecule type" value="Genomic_DNA"/>
</dbReference>
<dbReference type="EMBL" id="JAVDTL010000004">
    <property type="protein sequence ID" value="MDR6767734.1"/>
    <property type="molecule type" value="Genomic_DNA"/>
</dbReference>
<evidence type="ECO:0000313" key="2">
    <source>
        <dbReference type="EMBL" id="MDR6839716.1"/>
    </source>
</evidence>
<keyword evidence="3" id="KW-1185">Reference proteome</keyword>
<accession>A0AAJ2BSY2</accession>
<dbReference type="Proteomes" id="UP001249076">
    <property type="component" value="Unassembled WGS sequence"/>
</dbReference>
<evidence type="ECO:0000313" key="3">
    <source>
        <dbReference type="Proteomes" id="UP001249076"/>
    </source>
</evidence>
<organism evidence="1 4">
    <name type="scientific">Acidovorax delafieldii</name>
    <name type="common">Pseudomonas delafieldii</name>
    <dbReference type="NCBI Taxonomy" id="47920"/>
    <lineage>
        <taxon>Bacteria</taxon>
        <taxon>Pseudomonadati</taxon>
        <taxon>Pseudomonadota</taxon>
        <taxon>Betaproteobacteria</taxon>
        <taxon>Burkholderiales</taxon>
        <taxon>Comamonadaceae</taxon>
        <taxon>Acidovorax</taxon>
    </lineage>
</organism>
<dbReference type="Proteomes" id="UP001253458">
    <property type="component" value="Unassembled WGS sequence"/>
</dbReference>
<protein>
    <submittedName>
        <fullName evidence="1">Uncharacterized protein</fullName>
    </submittedName>
</protein>
<name>A0AAJ2BSY2_ACIDE</name>
<evidence type="ECO:0000313" key="1">
    <source>
        <dbReference type="EMBL" id="MDR6767734.1"/>
    </source>
</evidence>
<comment type="caution">
    <text evidence="1">The sequence shown here is derived from an EMBL/GenBank/DDBJ whole genome shotgun (WGS) entry which is preliminary data.</text>
</comment>
<reference evidence="1 3" key="1">
    <citation type="submission" date="2023-07" db="EMBL/GenBank/DDBJ databases">
        <title>Sorghum-associated microbial communities from plants grown in Nebraska, USA.</title>
        <authorList>
            <person name="Schachtman D."/>
        </authorList>
    </citation>
    <scope>NUCLEOTIDE SEQUENCE</scope>
    <source>
        <strain evidence="2 3">BE105</strain>
        <strain evidence="1">BE69</strain>
    </source>
</reference>
<sequence length="221" mass="22751">MPIAPPPAIEPAPTVPSSASAEETFDAAYEAFNTWEKNELQPKLAPLAANVFANASETVDATEAAVAAAVSASTAASQAVAAANFKGLWPSMTGPLNKPACVKHNGRFWMLLNNLADVTTSQPGVSADWTALNVGQVSARISANTNAVAGVFYIATTPGITLTYAGGSWTADDATGGRNASGGSCFINWGAYTVSGETPEAPMSWPNRGRFNAVYDGSTFA</sequence>
<dbReference type="RefSeq" id="WP_209820702.1">
    <property type="nucleotide sequence ID" value="NZ_JAVDTL010000004.1"/>
</dbReference>
<proteinExistence type="predicted"/>